<evidence type="ECO:0000256" key="1">
    <source>
        <dbReference type="SAM" id="Phobius"/>
    </source>
</evidence>
<name>A0ABV3ZWE6_9BURK</name>
<feature type="transmembrane region" description="Helical" evidence="1">
    <location>
        <begin position="257"/>
        <end position="279"/>
    </location>
</feature>
<keyword evidence="1" id="KW-0472">Membrane</keyword>
<feature type="transmembrane region" description="Helical" evidence="1">
    <location>
        <begin position="208"/>
        <end position="227"/>
    </location>
</feature>
<accession>A0ABV3ZWE6</accession>
<dbReference type="RefSeq" id="WP_369338685.1">
    <property type="nucleotide sequence ID" value="NZ_JBFYGN010000011.1"/>
</dbReference>
<dbReference type="PANTHER" id="PTHR30503">
    <property type="entry name" value="INNER MEMBRANE PROTEIN YEDI"/>
    <property type="match status" value="1"/>
</dbReference>
<dbReference type="EMBL" id="JBFYGN010000011">
    <property type="protein sequence ID" value="MEX8193489.1"/>
    <property type="molecule type" value="Genomic_DNA"/>
</dbReference>
<organism evidence="2 3">
    <name type="scientific">Comamonas guangdongensis</name>
    <dbReference type="NCBI Taxonomy" id="510515"/>
    <lineage>
        <taxon>Bacteria</taxon>
        <taxon>Pseudomonadati</taxon>
        <taxon>Pseudomonadota</taxon>
        <taxon>Betaproteobacteria</taxon>
        <taxon>Burkholderiales</taxon>
        <taxon>Comamonadaceae</taxon>
        <taxon>Comamonas</taxon>
    </lineage>
</organism>
<proteinExistence type="predicted"/>
<feature type="transmembrane region" description="Helical" evidence="1">
    <location>
        <begin position="299"/>
        <end position="324"/>
    </location>
</feature>
<comment type="caution">
    <text evidence="2">The sequence shown here is derived from an EMBL/GenBank/DDBJ whole genome shotgun (WGS) entry which is preliminary data.</text>
</comment>
<reference evidence="2 3" key="1">
    <citation type="journal article" date="2013" name="Int. J. Syst. Evol. Microbiol.">
        <title>Comamonas guangdongensis sp. nov., isolated from subterranean forest sediment, and emended description of the genus Comamonas.</title>
        <authorList>
            <person name="Zhang J."/>
            <person name="Wang Y."/>
            <person name="Zhou S."/>
            <person name="Wu C."/>
            <person name="He J."/>
            <person name="Li F."/>
        </authorList>
    </citation>
    <scope>NUCLEOTIDE SEQUENCE [LARGE SCALE GENOMIC DNA]</scope>
    <source>
        <strain evidence="2 3">CCTCC AB2011133</strain>
    </source>
</reference>
<gene>
    <name evidence="2" type="ORF">AB6724_11635</name>
</gene>
<dbReference type="PANTHER" id="PTHR30503:SF3">
    <property type="entry name" value="INNER MEMBRANE PROTEIN YEDI"/>
    <property type="match status" value="1"/>
</dbReference>
<evidence type="ECO:0000313" key="3">
    <source>
        <dbReference type="Proteomes" id="UP001561046"/>
    </source>
</evidence>
<dbReference type="Proteomes" id="UP001561046">
    <property type="component" value="Unassembled WGS sequence"/>
</dbReference>
<sequence>MAGAGLLMLLDDIAALLDDVALMTKTAAAKSTAAADDVATMTKVAMGKTAGVLGDDLALNAEQVTGVRASRELPVVWAVAKGSLKNKAILVPAALLISAFVPWLITPLLMVGGAFLCFEGVEKILELLHKKPPHAAQDALVDADAAARQGVAPSSVRAARARDVDPVEYERQKVKGAVRTDFILSAEIMAIALGTVASKPIWEQAAVLIAVALAITVFVYGLVAAIVRMDDVGGWLMARSSAAAQALGRGLIGFTPWLMRGLSVVGTAAMFMVGGSLLVHGMAPVEHWVSAVITPMGGVIAMLGTVLVNVAVGAVIGAAVVLCLELWHKLGPRRGVH</sequence>
<dbReference type="PIRSF" id="PIRSF016660">
    <property type="entry name" value="YedI"/>
    <property type="match status" value="1"/>
</dbReference>
<protein>
    <submittedName>
        <fullName evidence="2">DUF808 domain-containing protein</fullName>
    </submittedName>
</protein>
<feature type="transmembrane region" description="Helical" evidence="1">
    <location>
        <begin position="89"/>
        <end position="118"/>
    </location>
</feature>
<keyword evidence="1" id="KW-1133">Transmembrane helix</keyword>
<keyword evidence="1" id="KW-0812">Transmembrane</keyword>
<dbReference type="Pfam" id="PF05661">
    <property type="entry name" value="DUF808"/>
    <property type="match status" value="1"/>
</dbReference>
<keyword evidence="3" id="KW-1185">Reference proteome</keyword>
<evidence type="ECO:0000313" key="2">
    <source>
        <dbReference type="EMBL" id="MEX8193489.1"/>
    </source>
</evidence>
<dbReference type="InterPro" id="IPR008526">
    <property type="entry name" value="YedI"/>
</dbReference>